<dbReference type="InterPro" id="IPR008942">
    <property type="entry name" value="ENTH_VHS"/>
</dbReference>
<keyword evidence="3" id="KW-0963">Cytoplasm</keyword>
<dbReference type="OMA" id="PRASACH"/>
<dbReference type="InterPro" id="IPR013809">
    <property type="entry name" value="ENTH"/>
</dbReference>
<keyword evidence="6" id="KW-0472">Membrane</keyword>
<keyword evidence="10" id="KW-1185">Reference proteome</keyword>
<reference evidence="10" key="1">
    <citation type="submission" date="2012-12" db="EMBL/GenBank/DDBJ databases">
        <authorList>
            <person name="Hellsten U."/>
            <person name="Grimwood J."/>
            <person name="Chapman J.A."/>
            <person name="Shapiro H."/>
            <person name="Aerts A."/>
            <person name="Otillar R.P."/>
            <person name="Terry A.Y."/>
            <person name="Boore J.L."/>
            <person name="Simakov O."/>
            <person name="Marletaz F."/>
            <person name="Cho S.-J."/>
            <person name="Edsinger-Gonzales E."/>
            <person name="Havlak P."/>
            <person name="Kuo D.-H."/>
            <person name="Larsson T."/>
            <person name="Lv J."/>
            <person name="Arendt D."/>
            <person name="Savage R."/>
            <person name="Osoegawa K."/>
            <person name="de Jong P."/>
            <person name="Lindberg D.R."/>
            <person name="Seaver E.C."/>
            <person name="Weisblat D.A."/>
            <person name="Putnam N.H."/>
            <person name="Grigoriev I.V."/>
            <person name="Rokhsar D.S."/>
        </authorList>
    </citation>
    <scope>NUCLEOTIDE SEQUENCE</scope>
</reference>
<dbReference type="SMART" id="SM00273">
    <property type="entry name" value="ENTH"/>
    <property type="match status" value="1"/>
</dbReference>
<dbReference type="InterPro" id="IPR003903">
    <property type="entry name" value="UIM_dom"/>
</dbReference>
<evidence type="ECO:0000256" key="6">
    <source>
        <dbReference type="PROSITE-ProRule" id="PRU00243"/>
    </source>
</evidence>
<dbReference type="OrthoDB" id="4033880at2759"/>
<dbReference type="EMBL" id="KB096222">
    <property type="protein sequence ID" value="ESO07355.1"/>
    <property type="molecule type" value="Genomic_DNA"/>
</dbReference>
<dbReference type="GO" id="GO:0005886">
    <property type="term" value="C:plasma membrane"/>
    <property type="evidence" value="ECO:0000318"/>
    <property type="project" value="GO_Central"/>
</dbReference>
<dbReference type="PROSITE" id="PS50942">
    <property type="entry name" value="ENTH"/>
    <property type="match status" value="1"/>
</dbReference>
<dbReference type="GO" id="GO:0005543">
    <property type="term" value="F:phospholipid binding"/>
    <property type="evidence" value="ECO:0000318"/>
    <property type="project" value="GO_Central"/>
</dbReference>
<dbReference type="eggNOG" id="KOG2056">
    <property type="taxonomic scope" value="Eukaryota"/>
</dbReference>
<keyword evidence="4" id="KW-0597">Phosphoprotein</keyword>
<dbReference type="STRING" id="6412.T1G2M0"/>
<dbReference type="HOGENOM" id="CLU_1021464_0_0_1"/>
<dbReference type="Proteomes" id="UP000015101">
    <property type="component" value="Unassembled WGS sequence"/>
</dbReference>
<dbReference type="FunFam" id="1.25.40.90:FF:000006">
    <property type="entry name" value="Clathrin interactor 1"/>
    <property type="match status" value="1"/>
</dbReference>
<dbReference type="PROSITE" id="PS50330">
    <property type="entry name" value="UIM"/>
    <property type="match status" value="1"/>
</dbReference>
<dbReference type="InParanoid" id="T1G2M0"/>
<feature type="transmembrane region" description="Helical" evidence="6">
    <location>
        <begin position="253"/>
        <end position="271"/>
    </location>
</feature>
<keyword evidence="5" id="KW-0446">Lipid-binding</keyword>
<dbReference type="PANTHER" id="PTHR12276:SF115">
    <property type="entry name" value="FI19443P1"/>
    <property type="match status" value="1"/>
</dbReference>
<evidence type="ECO:0000256" key="4">
    <source>
        <dbReference type="ARBA" id="ARBA00022553"/>
    </source>
</evidence>
<dbReference type="PANTHER" id="PTHR12276">
    <property type="entry name" value="EPSIN/ENT-RELATED"/>
    <property type="match status" value="1"/>
</dbReference>
<dbReference type="GO" id="GO:0005768">
    <property type="term" value="C:endosome"/>
    <property type="evidence" value="ECO:0000318"/>
    <property type="project" value="GO_Central"/>
</dbReference>
<proteinExistence type="inferred from homology"/>
<dbReference type="EnsemblMetazoa" id="HelroT76592">
    <property type="protein sequence ID" value="HelroP76592"/>
    <property type="gene ID" value="HelroG76592"/>
</dbReference>
<reference evidence="8 10" key="2">
    <citation type="journal article" date="2013" name="Nature">
        <title>Insights into bilaterian evolution from three spiralian genomes.</title>
        <authorList>
            <person name="Simakov O."/>
            <person name="Marletaz F."/>
            <person name="Cho S.J."/>
            <person name="Edsinger-Gonzales E."/>
            <person name="Havlak P."/>
            <person name="Hellsten U."/>
            <person name="Kuo D.H."/>
            <person name="Larsson T."/>
            <person name="Lv J."/>
            <person name="Arendt D."/>
            <person name="Savage R."/>
            <person name="Osoegawa K."/>
            <person name="de Jong P."/>
            <person name="Grimwood J."/>
            <person name="Chapman J.A."/>
            <person name="Shapiro H."/>
            <person name="Aerts A."/>
            <person name="Otillar R.P."/>
            <person name="Terry A.Y."/>
            <person name="Boore J.L."/>
            <person name="Grigoriev I.V."/>
            <person name="Lindberg D.R."/>
            <person name="Seaver E.C."/>
            <person name="Weisblat D.A."/>
            <person name="Putnam N.H."/>
            <person name="Rokhsar D.S."/>
        </authorList>
    </citation>
    <scope>NUCLEOTIDE SEQUENCE</scope>
</reference>
<dbReference type="Pfam" id="PF01417">
    <property type="entry name" value="ENTH"/>
    <property type="match status" value="1"/>
</dbReference>
<dbReference type="SMART" id="SM00726">
    <property type="entry name" value="UIM"/>
    <property type="match status" value="2"/>
</dbReference>
<comment type="similarity">
    <text evidence="2">Belongs to the epsin family.</text>
</comment>
<evidence type="ECO:0000256" key="3">
    <source>
        <dbReference type="ARBA" id="ARBA00022490"/>
    </source>
</evidence>
<gene>
    <name evidence="9" type="primary">20215318</name>
    <name evidence="8" type="ORF">HELRODRAFT_76592</name>
</gene>
<sequence>ILKMQRKIKNVVKNYTASEIKVREATSNDPWGPSTTLMSEISTLTFDPLAFGEMMNIIWKRLNDHGKNWRHVYKSLVLLDFLVRTGSEKVVKQCKDNIIFIQTLRDFQYVENGLDCGLNVRETSKKLYDLLRDEDRLKNERHRANKSKSKFGDFRNFQSVSKSKDPEIESIRPTNQNEEEIQLQLALAMSKEQHEQEMKKIKSEEIKLQMAIEESKRTAEKEVHLYVCMYVCLYVCMYVCRHVFIYFQVCMHVRMWFLCVCVCFLFVYVCFSL</sequence>
<dbReference type="CTD" id="20215318"/>
<keyword evidence="6" id="KW-0812">Transmembrane</keyword>
<reference evidence="9" key="3">
    <citation type="submission" date="2015-06" db="UniProtKB">
        <authorList>
            <consortium name="EnsemblMetazoa"/>
        </authorList>
    </citation>
    <scope>IDENTIFICATION</scope>
</reference>
<accession>T1G2M0</accession>
<dbReference type="GO" id="GO:0030276">
    <property type="term" value="F:clathrin binding"/>
    <property type="evidence" value="ECO:0000318"/>
    <property type="project" value="GO_Central"/>
</dbReference>
<dbReference type="KEGG" id="hro:HELRODRAFT_76592"/>
<keyword evidence="6" id="KW-1133">Transmembrane helix</keyword>
<evidence type="ECO:0000313" key="10">
    <source>
        <dbReference type="Proteomes" id="UP000015101"/>
    </source>
</evidence>
<evidence type="ECO:0000313" key="8">
    <source>
        <dbReference type="EMBL" id="ESO07355.1"/>
    </source>
</evidence>
<dbReference type="RefSeq" id="XP_009014733.1">
    <property type="nucleotide sequence ID" value="XM_009016485.1"/>
</dbReference>
<feature type="transmembrane region" description="Helical" evidence="6">
    <location>
        <begin position="225"/>
        <end position="247"/>
    </location>
</feature>
<dbReference type="GO" id="GO:0030125">
    <property type="term" value="C:clathrin vesicle coat"/>
    <property type="evidence" value="ECO:0000318"/>
    <property type="project" value="GO_Central"/>
</dbReference>
<dbReference type="GeneID" id="20215318"/>
<feature type="domain" description="ENTH" evidence="7">
    <location>
        <begin position="10"/>
        <end position="141"/>
    </location>
</feature>
<dbReference type="AlphaFoldDB" id="T1G2M0"/>
<dbReference type="GO" id="GO:0006897">
    <property type="term" value="P:endocytosis"/>
    <property type="evidence" value="ECO:0000318"/>
    <property type="project" value="GO_Central"/>
</dbReference>
<evidence type="ECO:0000259" key="7">
    <source>
        <dbReference type="PROSITE" id="PS50942"/>
    </source>
</evidence>
<name>T1G2M0_HELRO</name>
<dbReference type="EMBL" id="AMQM01003644">
    <property type="status" value="NOT_ANNOTATED_CDS"/>
    <property type="molecule type" value="Genomic_DNA"/>
</dbReference>
<evidence type="ECO:0000256" key="2">
    <source>
        <dbReference type="ARBA" id="ARBA00010130"/>
    </source>
</evidence>
<comment type="subcellular location">
    <subcellularLocation>
        <location evidence="1">Cytoplasm</location>
    </subcellularLocation>
</comment>
<comment type="caution">
    <text evidence="6">Lacks conserved residue(s) required for the propagation of feature annotation.</text>
</comment>
<evidence type="ECO:0000256" key="5">
    <source>
        <dbReference type="ARBA" id="ARBA00023121"/>
    </source>
</evidence>
<organism evidence="9 10">
    <name type="scientific">Helobdella robusta</name>
    <name type="common">Californian leech</name>
    <dbReference type="NCBI Taxonomy" id="6412"/>
    <lineage>
        <taxon>Eukaryota</taxon>
        <taxon>Metazoa</taxon>
        <taxon>Spiralia</taxon>
        <taxon>Lophotrochozoa</taxon>
        <taxon>Annelida</taxon>
        <taxon>Clitellata</taxon>
        <taxon>Hirudinea</taxon>
        <taxon>Rhynchobdellida</taxon>
        <taxon>Glossiphoniidae</taxon>
        <taxon>Helobdella</taxon>
    </lineage>
</organism>
<protein>
    <recommendedName>
        <fullName evidence="7">ENTH domain-containing protein</fullName>
    </recommendedName>
</protein>
<evidence type="ECO:0000313" key="9">
    <source>
        <dbReference type="EnsemblMetazoa" id="HelroP76592"/>
    </source>
</evidence>
<dbReference type="Gene3D" id="1.25.40.90">
    <property type="match status" value="1"/>
</dbReference>
<dbReference type="SUPFAM" id="SSF48464">
    <property type="entry name" value="ENTH/VHS domain"/>
    <property type="match status" value="1"/>
</dbReference>
<evidence type="ECO:0000256" key="1">
    <source>
        <dbReference type="ARBA" id="ARBA00004496"/>
    </source>
</evidence>